<dbReference type="RefSeq" id="WP_317700951.1">
    <property type="nucleotide sequence ID" value="NZ_CP136921.1"/>
</dbReference>
<dbReference type="PANTHER" id="PTHR28283">
    <property type="entry name" value="3',5'-CYCLIC-NUCLEOTIDE PHOSPHODIESTERASE 1"/>
    <property type="match status" value="1"/>
</dbReference>
<dbReference type="CDD" id="cd07735">
    <property type="entry name" value="class_II_PDE_MBL-fold"/>
    <property type="match status" value="1"/>
</dbReference>
<protein>
    <submittedName>
        <fullName evidence="2">3',5'-cyclic-nucleotide phosphodiesterase</fullName>
        <ecNumber evidence="2">3.1.4.17</ecNumber>
    </submittedName>
</protein>
<organism evidence="2 3">
    <name type="scientific">Diaphorobacter limosus</name>
    <dbReference type="NCBI Taxonomy" id="3036128"/>
    <lineage>
        <taxon>Bacteria</taxon>
        <taxon>Pseudomonadati</taxon>
        <taxon>Pseudomonadota</taxon>
        <taxon>Betaproteobacteria</taxon>
        <taxon>Burkholderiales</taxon>
        <taxon>Comamonadaceae</taxon>
        <taxon>Diaphorobacter</taxon>
    </lineage>
</organism>
<dbReference type="Pfam" id="PF12706">
    <property type="entry name" value="Lactamase_B_2"/>
    <property type="match status" value="1"/>
</dbReference>
<evidence type="ECO:0000259" key="1">
    <source>
        <dbReference type="SMART" id="SM00849"/>
    </source>
</evidence>
<dbReference type="EMBL" id="CP136921">
    <property type="protein sequence ID" value="WOO31472.1"/>
    <property type="molecule type" value="Genomic_DNA"/>
</dbReference>
<accession>A0ABZ0J1Q5</accession>
<dbReference type="Proteomes" id="UP001303211">
    <property type="component" value="Chromosome"/>
</dbReference>
<reference evidence="2 3" key="1">
    <citation type="submission" date="2023-03" db="EMBL/GenBank/DDBJ databases">
        <title>Diaphorobacter basophil sp. nov., isolated from a sewage-treatment plant.</title>
        <authorList>
            <person name="Yang K."/>
        </authorList>
    </citation>
    <scope>NUCLEOTIDE SEQUENCE [LARGE SCALE GENOMIC DNA]</scope>
    <source>
        <strain evidence="2 3">Y-1</strain>
    </source>
</reference>
<dbReference type="InterPro" id="IPR036866">
    <property type="entry name" value="RibonucZ/Hydroxyglut_hydro"/>
</dbReference>
<keyword evidence="2" id="KW-0378">Hydrolase</keyword>
<dbReference type="EC" id="3.1.4.17" evidence="2"/>
<proteinExistence type="predicted"/>
<dbReference type="GO" id="GO:0004114">
    <property type="term" value="F:3',5'-cyclic-nucleotide phosphodiesterase activity"/>
    <property type="evidence" value="ECO:0007669"/>
    <property type="project" value="UniProtKB-EC"/>
</dbReference>
<dbReference type="InterPro" id="IPR000396">
    <property type="entry name" value="Pdiesterase2"/>
</dbReference>
<dbReference type="Gene3D" id="3.60.15.10">
    <property type="entry name" value="Ribonuclease Z/Hydroxyacylglutathione hydrolase-like"/>
    <property type="match status" value="1"/>
</dbReference>
<evidence type="ECO:0000313" key="2">
    <source>
        <dbReference type="EMBL" id="WOO31472.1"/>
    </source>
</evidence>
<sequence length="262" mass="28228">MQVRILGCSGTIAKGCRTTSFLLGEHVLVDAGTGVGQLTLEEMQRIDHVFLTHSHLDHIAALPLMLDAVGANRRRPLEVHALPQTLAALHAHVFNDVIWPDFTRIPSPAAPFVRLSPLGVGDVFVCAGIPMEVLPARHSVPAVGYAARGAVGWWVYSGDTQGNEPGFWRRVNALHQEGGGVAALLIETAFSNAEADLACKSQHLSPATLMRELAALQGAKPPPVYITHTKPREGRLIMHEVQALDLGALRPVDLQSVQILQV</sequence>
<dbReference type="InterPro" id="IPR001279">
    <property type="entry name" value="Metallo-B-lactamas"/>
</dbReference>
<feature type="domain" description="Metallo-beta-lactamase" evidence="1">
    <location>
        <begin position="17"/>
        <end position="203"/>
    </location>
</feature>
<gene>
    <name evidence="2" type="ORF">P4826_13765</name>
</gene>
<dbReference type="PRINTS" id="PR00388">
    <property type="entry name" value="PDIESTERASE2"/>
</dbReference>
<evidence type="ECO:0000313" key="3">
    <source>
        <dbReference type="Proteomes" id="UP001303211"/>
    </source>
</evidence>
<keyword evidence="3" id="KW-1185">Reference proteome</keyword>
<name>A0ABZ0J1Q5_9BURK</name>
<dbReference type="SUPFAM" id="SSF56281">
    <property type="entry name" value="Metallo-hydrolase/oxidoreductase"/>
    <property type="match status" value="1"/>
</dbReference>
<dbReference type="PANTHER" id="PTHR28283:SF1">
    <property type="entry name" value="3',5'-CYCLIC-NUCLEOTIDE PHOSPHODIESTERASE 1"/>
    <property type="match status" value="1"/>
</dbReference>
<dbReference type="SMART" id="SM00849">
    <property type="entry name" value="Lactamase_B"/>
    <property type="match status" value="1"/>
</dbReference>